<dbReference type="AlphaFoldDB" id="A0A929B7N7"/>
<dbReference type="EMBL" id="JADEYC010000002">
    <property type="protein sequence ID" value="MBE9373108.1"/>
    <property type="molecule type" value="Genomic_DNA"/>
</dbReference>
<evidence type="ECO:0000256" key="1">
    <source>
        <dbReference type="ARBA" id="ARBA00010333"/>
    </source>
</evidence>
<dbReference type="GO" id="GO:0006865">
    <property type="term" value="P:amino acid transport"/>
    <property type="evidence" value="ECO:0007669"/>
    <property type="project" value="TreeGrafter"/>
</dbReference>
<dbReference type="InterPro" id="IPR001638">
    <property type="entry name" value="Solute-binding_3/MltF_N"/>
</dbReference>
<keyword evidence="8" id="KW-1185">Reference proteome</keyword>
<dbReference type="PROSITE" id="PS01039">
    <property type="entry name" value="SBP_BACTERIAL_3"/>
    <property type="match status" value="1"/>
</dbReference>
<dbReference type="Proteomes" id="UP000598360">
    <property type="component" value="Unassembled WGS sequence"/>
</dbReference>
<dbReference type="PROSITE" id="PS51257">
    <property type="entry name" value="PROKAR_LIPOPROTEIN"/>
    <property type="match status" value="1"/>
</dbReference>
<comment type="similarity">
    <text evidence="1">Belongs to the bacterial solute-binding protein 3 family.</text>
</comment>
<dbReference type="Pfam" id="PF00497">
    <property type="entry name" value="SBP_bac_3"/>
    <property type="match status" value="1"/>
</dbReference>
<dbReference type="PANTHER" id="PTHR30085:SF6">
    <property type="entry name" value="ABC TRANSPORTER GLUTAMINE-BINDING PROTEIN GLNH"/>
    <property type="match status" value="1"/>
</dbReference>
<dbReference type="RefSeq" id="WP_193926553.1">
    <property type="nucleotide sequence ID" value="NZ_JADEYC010000002.1"/>
</dbReference>
<sequence length="206" mass="21382">MRFRGLVAGLIAVAVSAGCAAQEDPDPGGAAPNPPAPGRSAPSPNPDAGVVPDDSVEFDSSPAIQQVQERGRLLVGVRNDAEEFAQRGPGGDYSGFDVEIARDLAERMGLGPQQVQFRRLPPSLLTNAVTSGNVDLLLGGSADSSALAEAGPYAVAGEPRFAVVTADDAALVAELERMFDESVADGTWQRIYDGTLAGRGIEVRPR</sequence>
<protein>
    <submittedName>
        <fullName evidence="7">Transporter substrate-binding domain-containing protein</fullName>
    </submittedName>
</protein>
<evidence type="ECO:0000256" key="3">
    <source>
        <dbReference type="ARBA" id="ARBA00022729"/>
    </source>
</evidence>
<comment type="caution">
    <text evidence="7">The sequence shown here is derived from an EMBL/GenBank/DDBJ whole genome shotgun (WGS) entry which is preliminary data.</text>
</comment>
<evidence type="ECO:0000256" key="2">
    <source>
        <dbReference type="ARBA" id="ARBA00022448"/>
    </source>
</evidence>
<dbReference type="InterPro" id="IPR018313">
    <property type="entry name" value="SBP_3_CS"/>
</dbReference>
<feature type="region of interest" description="Disordered" evidence="4">
    <location>
        <begin position="18"/>
        <end position="57"/>
    </location>
</feature>
<evidence type="ECO:0000256" key="5">
    <source>
        <dbReference type="SAM" id="SignalP"/>
    </source>
</evidence>
<dbReference type="InterPro" id="IPR051455">
    <property type="entry name" value="Bact_solute-bind_prot3"/>
</dbReference>
<accession>A0A929B7N7</accession>
<proteinExistence type="inferred from homology"/>
<organism evidence="7 8">
    <name type="scientific">Saccharopolyspora montiporae</name>
    <dbReference type="NCBI Taxonomy" id="2781240"/>
    <lineage>
        <taxon>Bacteria</taxon>
        <taxon>Bacillati</taxon>
        <taxon>Actinomycetota</taxon>
        <taxon>Actinomycetes</taxon>
        <taxon>Pseudonocardiales</taxon>
        <taxon>Pseudonocardiaceae</taxon>
        <taxon>Saccharopolyspora</taxon>
    </lineage>
</organism>
<dbReference type="SUPFAM" id="SSF53850">
    <property type="entry name" value="Periplasmic binding protein-like II"/>
    <property type="match status" value="1"/>
</dbReference>
<evidence type="ECO:0000259" key="6">
    <source>
        <dbReference type="Pfam" id="PF00497"/>
    </source>
</evidence>
<dbReference type="Gene3D" id="3.40.190.10">
    <property type="entry name" value="Periplasmic binding protein-like II"/>
    <property type="match status" value="1"/>
</dbReference>
<reference evidence="7" key="1">
    <citation type="submission" date="2020-10" db="EMBL/GenBank/DDBJ databases">
        <title>Diversity and distribution of actinomycetes associated with coral in the coast of Hainan.</title>
        <authorList>
            <person name="Li F."/>
        </authorList>
    </citation>
    <scope>NUCLEOTIDE SEQUENCE</scope>
    <source>
        <strain evidence="7">HNM0983</strain>
    </source>
</reference>
<name>A0A929B7N7_9PSEU</name>
<gene>
    <name evidence="7" type="ORF">IQ251_01470</name>
</gene>
<keyword evidence="2" id="KW-0813">Transport</keyword>
<feature type="domain" description="Solute-binding protein family 3/N-terminal" evidence="6">
    <location>
        <begin position="73"/>
        <end position="193"/>
    </location>
</feature>
<evidence type="ECO:0000256" key="4">
    <source>
        <dbReference type="SAM" id="MobiDB-lite"/>
    </source>
</evidence>
<feature type="signal peptide" evidence="5">
    <location>
        <begin position="1"/>
        <end position="20"/>
    </location>
</feature>
<keyword evidence="3 5" id="KW-0732">Signal</keyword>
<feature type="chain" id="PRO_5036766519" evidence="5">
    <location>
        <begin position="21"/>
        <end position="206"/>
    </location>
</feature>
<dbReference type="PANTHER" id="PTHR30085">
    <property type="entry name" value="AMINO ACID ABC TRANSPORTER PERMEASE"/>
    <property type="match status" value="1"/>
</dbReference>
<evidence type="ECO:0000313" key="7">
    <source>
        <dbReference type="EMBL" id="MBE9373108.1"/>
    </source>
</evidence>
<evidence type="ECO:0000313" key="8">
    <source>
        <dbReference type="Proteomes" id="UP000598360"/>
    </source>
</evidence>